<evidence type="ECO:0000313" key="2">
    <source>
        <dbReference type="Proteomes" id="UP000635726"/>
    </source>
</evidence>
<dbReference type="InterPro" id="IPR001360">
    <property type="entry name" value="Glyco_hydro_1"/>
</dbReference>
<dbReference type="SUPFAM" id="SSF51445">
    <property type="entry name" value="(Trans)glycosidases"/>
    <property type="match status" value="1"/>
</dbReference>
<dbReference type="GO" id="GO:0005975">
    <property type="term" value="P:carbohydrate metabolic process"/>
    <property type="evidence" value="ECO:0007669"/>
    <property type="project" value="InterPro"/>
</dbReference>
<reference evidence="1" key="1">
    <citation type="journal article" date="2014" name="Int. J. Syst. Evol. Microbiol.">
        <title>Complete genome sequence of Corynebacterium casei LMG S-19264T (=DSM 44701T), isolated from a smear-ripened cheese.</title>
        <authorList>
            <consortium name="US DOE Joint Genome Institute (JGI-PGF)"/>
            <person name="Walter F."/>
            <person name="Albersmeier A."/>
            <person name="Kalinowski J."/>
            <person name="Ruckert C."/>
        </authorList>
    </citation>
    <scope>NUCLEOTIDE SEQUENCE</scope>
    <source>
        <strain evidence="1">JCM 14371</strain>
    </source>
</reference>
<protein>
    <recommendedName>
        <fullName evidence="3">Glycoside hydrolase family 1</fullName>
    </recommendedName>
</protein>
<dbReference type="EMBL" id="BMOE01000002">
    <property type="protein sequence ID" value="GGJ68241.1"/>
    <property type="molecule type" value="Genomic_DNA"/>
</dbReference>
<evidence type="ECO:0008006" key="3">
    <source>
        <dbReference type="Google" id="ProtNLM"/>
    </source>
</evidence>
<reference evidence="1" key="2">
    <citation type="submission" date="2020-09" db="EMBL/GenBank/DDBJ databases">
        <authorList>
            <person name="Sun Q."/>
            <person name="Ohkuma M."/>
        </authorList>
    </citation>
    <scope>NUCLEOTIDE SEQUENCE</scope>
    <source>
        <strain evidence="1">JCM 14371</strain>
    </source>
</reference>
<accession>A0A917PA10</accession>
<dbReference type="PANTHER" id="PTHR12631">
    <property type="entry name" value="ALPHA-L-IDURONIDASE"/>
    <property type="match status" value="1"/>
</dbReference>
<organism evidence="1 2">
    <name type="scientific">Deinococcus aquiradiocola</name>
    <dbReference type="NCBI Taxonomy" id="393059"/>
    <lineage>
        <taxon>Bacteria</taxon>
        <taxon>Thermotogati</taxon>
        <taxon>Deinococcota</taxon>
        <taxon>Deinococci</taxon>
        <taxon>Deinococcales</taxon>
        <taxon>Deinococcaceae</taxon>
        <taxon>Deinococcus</taxon>
    </lineage>
</organism>
<keyword evidence="2" id="KW-1185">Reference proteome</keyword>
<dbReference type="AlphaFoldDB" id="A0A917PA10"/>
<sequence length="439" mass="49845">MEAVNIGVNGSRTYAGDEFGGASGTRGDGLPTGTPGNFMFATGIECSYPMTRHGRRDQLRECGHYSHWEQDFDLVQGLGLKYLRYGLPYHEISTGPGTYDWEKADELMAGLRRRGITPILDLLHFGLPDWLGDFQNPELPVHFAAFAGEAARRYGWVRHFTPVNEIYVTARSSGRDGLWNERLKSERGFVTALKHAAAASILACHAIVRERPDAVIIQSESAEYLHDACAEPRADLALHNKMSCLSLDLLYAHVPDVDTYRHARTHGLSENEYQWFMAGEPPGHQIIGSDYYGRNERIVLPDRSELQAEDVLGWHTLASRLHRRYRRPVMHTETNTFDADRNPAWLWKQWMNVLQLRREGVPVVGFTWYSLTDQIDWDTGLAELNSRVNPVGLYDLQRQPRPVEAAYRDLLQNYGQITVVPHGEMFELTAQPATLRVQV</sequence>
<gene>
    <name evidence="1" type="ORF">GCM10008939_10790</name>
</gene>
<dbReference type="PANTHER" id="PTHR12631:SF10">
    <property type="entry name" value="BETA-XYLOSIDASE-LIKE PROTEIN-RELATED"/>
    <property type="match status" value="1"/>
</dbReference>
<dbReference type="GO" id="GO:0004553">
    <property type="term" value="F:hydrolase activity, hydrolyzing O-glycosyl compounds"/>
    <property type="evidence" value="ECO:0007669"/>
    <property type="project" value="InterPro"/>
</dbReference>
<dbReference type="Pfam" id="PF00232">
    <property type="entry name" value="Glyco_hydro_1"/>
    <property type="match status" value="1"/>
</dbReference>
<dbReference type="Gene3D" id="3.20.20.80">
    <property type="entry name" value="Glycosidases"/>
    <property type="match status" value="1"/>
</dbReference>
<evidence type="ECO:0000313" key="1">
    <source>
        <dbReference type="EMBL" id="GGJ68241.1"/>
    </source>
</evidence>
<name>A0A917PA10_9DEIO</name>
<comment type="caution">
    <text evidence="1">The sequence shown here is derived from an EMBL/GenBank/DDBJ whole genome shotgun (WGS) entry which is preliminary data.</text>
</comment>
<proteinExistence type="predicted"/>
<dbReference type="InterPro" id="IPR051923">
    <property type="entry name" value="Glycosyl_Hydrolase_39"/>
</dbReference>
<dbReference type="Proteomes" id="UP000635726">
    <property type="component" value="Unassembled WGS sequence"/>
</dbReference>
<dbReference type="InterPro" id="IPR017853">
    <property type="entry name" value="GH"/>
</dbReference>